<dbReference type="InterPro" id="IPR050194">
    <property type="entry name" value="Glycosyltransferase_grp1"/>
</dbReference>
<protein>
    <submittedName>
        <fullName evidence="2">Glycosyltransferase</fullName>
    </submittedName>
</protein>
<dbReference type="Proteomes" id="UP000297549">
    <property type="component" value="Unassembled WGS sequence"/>
</dbReference>
<dbReference type="AlphaFoldDB" id="A0A4Z0PW95"/>
<dbReference type="EMBL" id="SRLC01000002">
    <property type="protein sequence ID" value="TGE21755.1"/>
    <property type="molecule type" value="Genomic_DNA"/>
</dbReference>
<dbReference type="Pfam" id="PF13579">
    <property type="entry name" value="Glyco_trans_4_4"/>
    <property type="match status" value="1"/>
</dbReference>
<dbReference type="Gene3D" id="3.40.50.2000">
    <property type="entry name" value="Glycogen Phosphorylase B"/>
    <property type="match status" value="2"/>
</dbReference>
<gene>
    <name evidence="2" type="ORF">E5K00_15920</name>
</gene>
<reference evidence="2 3" key="1">
    <citation type="submission" date="2019-04" db="EMBL/GenBank/DDBJ databases">
        <authorList>
            <person name="Feng G."/>
            <person name="Zhang J."/>
            <person name="Zhu H."/>
        </authorList>
    </citation>
    <scope>NUCLEOTIDE SEQUENCE [LARGE SCALE GENOMIC DNA]</scope>
    <source>
        <strain evidence="2 3">JCM 31653</strain>
    </source>
</reference>
<dbReference type="GO" id="GO:0016757">
    <property type="term" value="F:glycosyltransferase activity"/>
    <property type="evidence" value="ECO:0007669"/>
    <property type="project" value="TreeGrafter"/>
</dbReference>
<keyword evidence="2" id="KW-0808">Transferase</keyword>
<proteinExistence type="predicted"/>
<name>A0A4Z0PW95_9BACT</name>
<dbReference type="Pfam" id="PF13692">
    <property type="entry name" value="Glyco_trans_1_4"/>
    <property type="match status" value="1"/>
</dbReference>
<evidence type="ECO:0000313" key="2">
    <source>
        <dbReference type="EMBL" id="TGE21755.1"/>
    </source>
</evidence>
<evidence type="ECO:0000313" key="3">
    <source>
        <dbReference type="Proteomes" id="UP000297549"/>
    </source>
</evidence>
<sequence>MKPRVLMLPKWYPHRYDDQDGDFVARHVAAIAPHARVAVVFAAVARGPLPSLMVCEDELAAAVPTLRYYYRARPTGLAPLDKVLKLLLYFWCLARGYRRVVAHWGQPPQLVHVHVLLRTGLAAWWLRLTRGIPYLITEHWTLYLPERAAGIGGLRRVLTRLVVRRAAALHTVSEGLREAMRRLGFVNQRAVVIANVVDTDLFHPGAAPRVAGQLLHVSAFHDAVKNLSGVLRVVARLQPAWPALRLRVAGYGPDEAALRQLAQELGLLADGTVVFLGKLAHEEVAREMQRAAALVSFSRAETFGCVLLEARATGCAVVGPATGGVPELFRPPGTFGLLVEPDDEAALAQALEAILAGKARFEPDTLRADAQARCGYAQVGRQFADLYRRVLTPAGTYSGESAPS</sequence>
<keyword evidence="3" id="KW-1185">Reference proteome</keyword>
<accession>A0A4Z0PW95</accession>
<dbReference type="RefSeq" id="WP_135464301.1">
    <property type="nucleotide sequence ID" value="NZ_SRLC01000002.1"/>
</dbReference>
<organism evidence="2 3">
    <name type="scientific">Hymenobacter aquaticus</name>
    <dbReference type="NCBI Taxonomy" id="1867101"/>
    <lineage>
        <taxon>Bacteria</taxon>
        <taxon>Pseudomonadati</taxon>
        <taxon>Bacteroidota</taxon>
        <taxon>Cytophagia</taxon>
        <taxon>Cytophagales</taxon>
        <taxon>Hymenobacteraceae</taxon>
        <taxon>Hymenobacter</taxon>
    </lineage>
</organism>
<dbReference type="SUPFAM" id="SSF53756">
    <property type="entry name" value="UDP-Glycosyltransferase/glycogen phosphorylase"/>
    <property type="match status" value="1"/>
</dbReference>
<dbReference type="PANTHER" id="PTHR45947">
    <property type="entry name" value="SULFOQUINOVOSYL TRANSFERASE SQD2"/>
    <property type="match status" value="1"/>
</dbReference>
<dbReference type="InterPro" id="IPR028098">
    <property type="entry name" value="Glyco_trans_4-like_N"/>
</dbReference>
<evidence type="ECO:0000259" key="1">
    <source>
        <dbReference type="Pfam" id="PF13579"/>
    </source>
</evidence>
<dbReference type="OrthoDB" id="9795068at2"/>
<feature type="domain" description="Glycosyltransferase subfamily 4-like N-terminal" evidence="1">
    <location>
        <begin position="34"/>
        <end position="195"/>
    </location>
</feature>
<comment type="caution">
    <text evidence="2">The sequence shown here is derived from an EMBL/GenBank/DDBJ whole genome shotgun (WGS) entry which is preliminary data.</text>
</comment>
<dbReference type="PANTHER" id="PTHR45947:SF3">
    <property type="entry name" value="SULFOQUINOVOSYL TRANSFERASE SQD2"/>
    <property type="match status" value="1"/>
</dbReference>